<evidence type="ECO:0000313" key="2">
    <source>
        <dbReference type="EMBL" id="SPC81497.1"/>
    </source>
</evidence>
<accession>A0A2N9ERQ6</accession>
<sequence length="185" mass="20308">MTMPISWGSLASFPLSCGYRVDRGLLEALASFWDPTHCCFSIGEGPRSNRCLEKYLGLTTAVLRPEIARPEETWRKANISLDLLTKYFSRSDLSRRNLLGTSLRARRDGRNSESTPSRSPSQETGRGGSDVLYSAPPALGSAVTCGISTASRLLITLRGIRCVRTHCDHKFGVAKLSTPAENLFL</sequence>
<evidence type="ECO:0000256" key="1">
    <source>
        <dbReference type="SAM" id="MobiDB-lite"/>
    </source>
</evidence>
<feature type="region of interest" description="Disordered" evidence="1">
    <location>
        <begin position="104"/>
        <end position="131"/>
    </location>
</feature>
<protein>
    <submittedName>
        <fullName evidence="2">Uncharacterized protein</fullName>
    </submittedName>
</protein>
<proteinExistence type="predicted"/>
<reference evidence="2" key="1">
    <citation type="submission" date="2018-02" db="EMBL/GenBank/DDBJ databases">
        <authorList>
            <person name="Cohen D.B."/>
            <person name="Kent A.D."/>
        </authorList>
    </citation>
    <scope>NUCLEOTIDE SEQUENCE</scope>
</reference>
<name>A0A2N9ERQ6_FAGSY</name>
<dbReference type="EMBL" id="OIVN01000519">
    <property type="protein sequence ID" value="SPC81497.1"/>
    <property type="molecule type" value="Genomic_DNA"/>
</dbReference>
<feature type="compositionally biased region" description="Polar residues" evidence="1">
    <location>
        <begin position="112"/>
        <end position="124"/>
    </location>
</feature>
<organism evidence="2">
    <name type="scientific">Fagus sylvatica</name>
    <name type="common">Beechnut</name>
    <dbReference type="NCBI Taxonomy" id="28930"/>
    <lineage>
        <taxon>Eukaryota</taxon>
        <taxon>Viridiplantae</taxon>
        <taxon>Streptophyta</taxon>
        <taxon>Embryophyta</taxon>
        <taxon>Tracheophyta</taxon>
        <taxon>Spermatophyta</taxon>
        <taxon>Magnoliopsida</taxon>
        <taxon>eudicotyledons</taxon>
        <taxon>Gunneridae</taxon>
        <taxon>Pentapetalae</taxon>
        <taxon>rosids</taxon>
        <taxon>fabids</taxon>
        <taxon>Fagales</taxon>
        <taxon>Fagaceae</taxon>
        <taxon>Fagus</taxon>
    </lineage>
</organism>
<dbReference type="AlphaFoldDB" id="A0A2N9ERQ6"/>
<gene>
    <name evidence="2" type="ORF">FSB_LOCUS9379</name>
</gene>